<dbReference type="Proteomes" id="UP000475265">
    <property type="component" value="Unassembled WGS sequence"/>
</dbReference>
<reference evidence="2 3" key="1">
    <citation type="submission" date="2019-12" db="EMBL/GenBank/DDBJ databases">
        <title>Endophytic bacteria associated with Panax ginseng seedlings.</title>
        <authorList>
            <person name="Park J.M."/>
            <person name="Shin R."/>
            <person name="Jo S.H."/>
        </authorList>
    </citation>
    <scope>NUCLEOTIDE SEQUENCE [LARGE SCALE GENOMIC DNA]</scope>
    <source>
        <strain evidence="2 3">PgKB32</strain>
    </source>
</reference>
<sequence>MVALQPWGGKHANLLHCLRSQRAHQFSGGNYSGLCEAVLPVLGRPLRTYMGVRTDFQALIAATGATPRHTPTGANQKLAGGAAARTVPAGWILATRLTTGSGSQPPRHIQASPFPCPPWASLIIDLESRFRMPAPQAYKPPTQSHLILTISARRNPRSGRLPDKTAPKILGSADRSSPRPQPVKFAAHLGAPNYSFVLTGSPARSAGDPAWVQGTALPQGGRAARDPHKKLSAAN</sequence>
<proteinExistence type="predicted"/>
<gene>
    <name evidence="2" type="ORF">FX983_01094</name>
</gene>
<evidence type="ECO:0000313" key="3">
    <source>
        <dbReference type="Proteomes" id="UP000475265"/>
    </source>
</evidence>
<evidence type="ECO:0000313" key="2">
    <source>
        <dbReference type="EMBL" id="KAF2393133.1"/>
    </source>
</evidence>
<feature type="region of interest" description="Disordered" evidence="1">
    <location>
        <begin position="205"/>
        <end position="235"/>
    </location>
</feature>
<organism evidence="2 3">
    <name type="scientific">Pseudomonas frederiksbergensis</name>
    <dbReference type="NCBI Taxonomy" id="104087"/>
    <lineage>
        <taxon>Bacteria</taxon>
        <taxon>Pseudomonadati</taxon>
        <taxon>Pseudomonadota</taxon>
        <taxon>Gammaproteobacteria</taxon>
        <taxon>Pseudomonadales</taxon>
        <taxon>Pseudomonadaceae</taxon>
        <taxon>Pseudomonas</taxon>
    </lineage>
</organism>
<comment type="caution">
    <text evidence="2">The sequence shown here is derived from an EMBL/GenBank/DDBJ whole genome shotgun (WGS) entry which is preliminary data.</text>
</comment>
<protein>
    <submittedName>
        <fullName evidence="2">Uncharacterized protein</fullName>
    </submittedName>
</protein>
<dbReference type="AlphaFoldDB" id="A0A6L5BXN0"/>
<feature type="region of interest" description="Disordered" evidence="1">
    <location>
        <begin position="152"/>
        <end position="185"/>
    </location>
</feature>
<dbReference type="EMBL" id="JAAAXX010000001">
    <property type="protein sequence ID" value="KAF2393133.1"/>
    <property type="molecule type" value="Genomic_DNA"/>
</dbReference>
<name>A0A6L5BXN0_9PSED</name>
<evidence type="ECO:0000256" key="1">
    <source>
        <dbReference type="SAM" id="MobiDB-lite"/>
    </source>
</evidence>
<accession>A0A6L5BXN0</accession>